<evidence type="ECO:0000313" key="2">
    <source>
        <dbReference type="EMBL" id="MCL7052294.1"/>
    </source>
</evidence>
<dbReference type="SUPFAM" id="SSF52540">
    <property type="entry name" value="P-loop containing nucleoside triphosphate hydrolases"/>
    <property type="match status" value="1"/>
</dbReference>
<name>A0AA41W3J1_PAPNU</name>
<dbReference type="Gene3D" id="3.40.50.300">
    <property type="entry name" value="P-loop containing nucleotide triphosphate hydrolases"/>
    <property type="match status" value="1"/>
</dbReference>
<dbReference type="InterPro" id="IPR027417">
    <property type="entry name" value="P-loop_NTPase"/>
</dbReference>
<dbReference type="GO" id="GO:0005525">
    <property type="term" value="F:GTP binding"/>
    <property type="evidence" value="ECO:0007669"/>
    <property type="project" value="InterPro"/>
</dbReference>
<feature type="region of interest" description="Disordered" evidence="1">
    <location>
        <begin position="170"/>
        <end position="195"/>
    </location>
</feature>
<evidence type="ECO:0000313" key="3">
    <source>
        <dbReference type="Proteomes" id="UP001177140"/>
    </source>
</evidence>
<dbReference type="EMBL" id="JAJJMA010348197">
    <property type="protein sequence ID" value="MCL7052294.1"/>
    <property type="molecule type" value="Genomic_DNA"/>
</dbReference>
<dbReference type="Proteomes" id="UP001177140">
    <property type="component" value="Unassembled WGS sequence"/>
</dbReference>
<gene>
    <name evidence="2" type="ORF">MKW94_006938</name>
</gene>
<protein>
    <submittedName>
        <fullName evidence="2">Uncharacterized protein</fullName>
    </submittedName>
</protein>
<dbReference type="InterPro" id="IPR001806">
    <property type="entry name" value="Small_GTPase"/>
</dbReference>
<dbReference type="GO" id="GO:0003924">
    <property type="term" value="F:GTPase activity"/>
    <property type="evidence" value="ECO:0007669"/>
    <property type="project" value="InterPro"/>
</dbReference>
<keyword evidence="3" id="KW-1185">Reference proteome</keyword>
<organism evidence="2 3">
    <name type="scientific">Papaver nudicaule</name>
    <name type="common">Iceland poppy</name>
    <dbReference type="NCBI Taxonomy" id="74823"/>
    <lineage>
        <taxon>Eukaryota</taxon>
        <taxon>Viridiplantae</taxon>
        <taxon>Streptophyta</taxon>
        <taxon>Embryophyta</taxon>
        <taxon>Tracheophyta</taxon>
        <taxon>Spermatophyta</taxon>
        <taxon>Magnoliopsida</taxon>
        <taxon>Ranunculales</taxon>
        <taxon>Papaveraceae</taxon>
        <taxon>Papaveroideae</taxon>
        <taxon>Papaver</taxon>
    </lineage>
</organism>
<sequence>MLKILNGHKAEDSSDYTVQFDTNENMHVIFICSESSSNYITIGEHDGYMVVFSLSDVPSYKYARGICEELICRLVDRKRTVLVANKDDLTGTSKRKIHHIPAGKELGIAQFEVSAETGSNIQKPFLSLAKYILKIPTLSFVEAEPVKTPINDSLAAASLALPRTPIPPSDSLSSASLGVPRAPIPPSDSLSAASPVGLRLVSTPRRRRSRTLRIVGAGDEENEEISEFINSQRHSCCNN</sequence>
<accession>A0AA41W3J1</accession>
<dbReference type="Pfam" id="PF00071">
    <property type="entry name" value="Ras"/>
    <property type="match status" value="1"/>
</dbReference>
<dbReference type="AlphaFoldDB" id="A0AA41W3J1"/>
<evidence type="ECO:0000256" key="1">
    <source>
        <dbReference type="SAM" id="MobiDB-lite"/>
    </source>
</evidence>
<comment type="caution">
    <text evidence="2">The sequence shown here is derived from an EMBL/GenBank/DDBJ whole genome shotgun (WGS) entry which is preliminary data.</text>
</comment>
<proteinExistence type="predicted"/>
<reference evidence="2" key="1">
    <citation type="submission" date="2022-03" db="EMBL/GenBank/DDBJ databases">
        <title>A functionally conserved STORR gene fusion in Papaver species that diverged 16.8 million years ago.</title>
        <authorList>
            <person name="Catania T."/>
        </authorList>
    </citation>
    <scope>NUCLEOTIDE SEQUENCE</scope>
    <source>
        <strain evidence="2">S-191538</strain>
    </source>
</reference>